<proteinExistence type="predicted"/>
<evidence type="ECO:0000313" key="1">
    <source>
        <dbReference type="EMBL" id="MPC39919.1"/>
    </source>
</evidence>
<sequence length="205" mass="23106">MRSISKLTPGQVEEVKKPLMEHEDVVSQDIFDLSYILLVQHSINNGQSSGEELLQTAPETVVTLQWRMEATQQQVSGSLCIMGQALCTSDAWHSVGDCVSFYNLWKKRGLTLEVQSDWEGPCIILQCLSAVKYQLSDDTERCPHIVHIDRLWVMSPLGSKQKNDSEKSENEEETAVVDRVCVLAVAEAEKTQQGRCNSWCQKCEM</sequence>
<dbReference type="AlphaFoldDB" id="A0A5B7F3U2"/>
<comment type="caution">
    <text evidence="1">The sequence shown here is derived from an EMBL/GenBank/DDBJ whole genome shotgun (WGS) entry which is preliminary data.</text>
</comment>
<evidence type="ECO:0000313" key="2">
    <source>
        <dbReference type="Proteomes" id="UP000324222"/>
    </source>
</evidence>
<keyword evidence="2" id="KW-1185">Reference proteome</keyword>
<gene>
    <name evidence="1" type="ORF">E2C01_033470</name>
</gene>
<organism evidence="1 2">
    <name type="scientific">Portunus trituberculatus</name>
    <name type="common">Swimming crab</name>
    <name type="synonym">Neptunus trituberculatus</name>
    <dbReference type="NCBI Taxonomy" id="210409"/>
    <lineage>
        <taxon>Eukaryota</taxon>
        <taxon>Metazoa</taxon>
        <taxon>Ecdysozoa</taxon>
        <taxon>Arthropoda</taxon>
        <taxon>Crustacea</taxon>
        <taxon>Multicrustacea</taxon>
        <taxon>Malacostraca</taxon>
        <taxon>Eumalacostraca</taxon>
        <taxon>Eucarida</taxon>
        <taxon>Decapoda</taxon>
        <taxon>Pleocyemata</taxon>
        <taxon>Brachyura</taxon>
        <taxon>Eubrachyura</taxon>
        <taxon>Portunoidea</taxon>
        <taxon>Portunidae</taxon>
        <taxon>Portuninae</taxon>
        <taxon>Portunus</taxon>
    </lineage>
</organism>
<reference evidence="1 2" key="1">
    <citation type="submission" date="2019-05" db="EMBL/GenBank/DDBJ databases">
        <title>Another draft genome of Portunus trituberculatus and its Hox gene families provides insights of decapod evolution.</title>
        <authorList>
            <person name="Jeong J.-H."/>
            <person name="Song I."/>
            <person name="Kim S."/>
            <person name="Choi T."/>
            <person name="Kim D."/>
            <person name="Ryu S."/>
            <person name="Kim W."/>
        </authorList>
    </citation>
    <scope>NUCLEOTIDE SEQUENCE [LARGE SCALE GENOMIC DNA]</scope>
    <source>
        <tissue evidence="1">Muscle</tissue>
    </source>
</reference>
<accession>A0A5B7F3U2</accession>
<protein>
    <submittedName>
        <fullName evidence="1">Uncharacterized protein</fullName>
    </submittedName>
</protein>
<name>A0A5B7F3U2_PORTR</name>
<dbReference type="EMBL" id="VSRR010004520">
    <property type="protein sequence ID" value="MPC39919.1"/>
    <property type="molecule type" value="Genomic_DNA"/>
</dbReference>
<dbReference type="Proteomes" id="UP000324222">
    <property type="component" value="Unassembled WGS sequence"/>
</dbReference>